<protein>
    <submittedName>
        <fullName evidence="3">Ig-like domain-containing protein</fullName>
    </submittedName>
</protein>
<evidence type="ECO:0000259" key="2">
    <source>
        <dbReference type="Pfam" id="PF02369"/>
    </source>
</evidence>
<dbReference type="Pfam" id="PF02369">
    <property type="entry name" value="Big_1"/>
    <property type="match status" value="1"/>
</dbReference>
<organism evidence="3">
    <name type="scientific">Acerihabitans sp. KWT182</name>
    <dbReference type="NCBI Taxonomy" id="3157919"/>
    <lineage>
        <taxon>Bacteria</taxon>
        <taxon>Pseudomonadati</taxon>
        <taxon>Pseudomonadota</taxon>
        <taxon>Gammaproteobacteria</taxon>
        <taxon>Enterobacterales</taxon>
        <taxon>Pectobacteriaceae</taxon>
        <taxon>Acerihabitans</taxon>
    </lineage>
</organism>
<accession>A0AAU7QD55</accession>
<sequence length="227" mass="24363">MLITALVRDVPEANNHSFLNFVPRPITAVSLTSALLTTNAPADTVTRNRVSFRLFNRTPASEGVPNVFLQIAIDPTTAQLDISSPYTDQNGTVVVNLTSAYPGDVWIYASVPSMPDVLPARNLVTFVPFNPVFTITNEVIRDREPAGGPANQVRFTVLSNINGTPRPDISLAFSVSGQARLSSYEGVTLSNGTFTLDVFNDVAESVRVTAAVASSPLINSYADVSFT</sequence>
<dbReference type="AlphaFoldDB" id="A0AAU7QD55"/>
<dbReference type="InterPro" id="IPR008964">
    <property type="entry name" value="Invasin/intimin_cell_adhesion"/>
</dbReference>
<dbReference type="InterPro" id="IPR013783">
    <property type="entry name" value="Ig-like_fold"/>
</dbReference>
<proteinExistence type="inferred from homology"/>
<comment type="similarity">
    <text evidence="1">Belongs to the intimin/invasin family.</text>
</comment>
<dbReference type="SUPFAM" id="SSF49373">
    <property type="entry name" value="Invasin/intimin cell-adhesion fragments"/>
    <property type="match status" value="2"/>
</dbReference>
<evidence type="ECO:0000313" key="3">
    <source>
        <dbReference type="EMBL" id="XBS70126.1"/>
    </source>
</evidence>
<feature type="domain" description="Big-1" evidence="2">
    <location>
        <begin position="147"/>
        <end position="226"/>
    </location>
</feature>
<gene>
    <name evidence="3" type="ORF">ABK905_02165</name>
</gene>
<evidence type="ECO:0000256" key="1">
    <source>
        <dbReference type="ARBA" id="ARBA00010116"/>
    </source>
</evidence>
<name>A0AAU7QD55_9GAMM</name>
<dbReference type="EMBL" id="CP157947">
    <property type="protein sequence ID" value="XBS70126.1"/>
    <property type="molecule type" value="Genomic_DNA"/>
</dbReference>
<dbReference type="InterPro" id="IPR003344">
    <property type="entry name" value="Big_1_dom"/>
</dbReference>
<reference evidence="3" key="1">
    <citation type="submission" date="2024-06" db="EMBL/GenBank/DDBJ databases">
        <authorList>
            <person name="Coelho C."/>
            <person name="Bento M."/>
            <person name="Garcia E."/>
            <person name="Camelo A."/>
            <person name="Brandao I."/>
            <person name="Espirito Santo C."/>
            <person name="Trovao J."/>
            <person name="Verissimo A."/>
            <person name="Costa J."/>
            <person name="Tiago I."/>
        </authorList>
    </citation>
    <scope>NUCLEOTIDE SEQUENCE</scope>
    <source>
        <strain evidence="3">KWT182</strain>
    </source>
</reference>
<dbReference type="Gene3D" id="2.60.40.10">
    <property type="entry name" value="Immunoglobulins"/>
    <property type="match status" value="2"/>
</dbReference>